<evidence type="ECO:0000259" key="5">
    <source>
        <dbReference type="PROSITE" id="PS51755"/>
    </source>
</evidence>
<evidence type="ECO:0000256" key="3">
    <source>
        <dbReference type="PROSITE-ProRule" id="PRU01091"/>
    </source>
</evidence>
<dbReference type="InterPro" id="IPR001867">
    <property type="entry name" value="OmpR/PhoB-type_DNA-bd"/>
</dbReference>
<dbReference type="InterPro" id="IPR039420">
    <property type="entry name" value="WalR-like"/>
</dbReference>
<protein>
    <submittedName>
        <fullName evidence="6">Response regulator transcription factor</fullName>
    </submittedName>
</protein>
<feature type="modified residue" description="4-aspartylphosphate" evidence="2">
    <location>
        <position position="51"/>
    </location>
</feature>
<evidence type="ECO:0000259" key="4">
    <source>
        <dbReference type="PROSITE" id="PS50110"/>
    </source>
</evidence>
<comment type="caution">
    <text evidence="6">The sequence shown here is derived from an EMBL/GenBank/DDBJ whole genome shotgun (WGS) entry which is preliminary data.</text>
</comment>
<reference evidence="6 7" key="1">
    <citation type="journal article" date="2023" name="PLoS ONE">
        <title>Complete genome assembly of Hawai'i environmental nontuberculous mycobacteria reveals unexpected co-isolation with methylobacteria.</title>
        <authorList>
            <person name="Hendrix J."/>
            <person name="Epperson L.E."/>
            <person name="Tong E.I."/>
            <person name="Chan Y.L."/>
            <person name="Hasan N.A."/>
            <person name="Dawrs S.N."/>
            <person name="Norton G.J."/>
            <person name="Virdi R."/>
            <person name="Crooks J.L."/>
            <person name="Chan E.D."/>
            <person name="Honda J.R."/>
            <person name="Strong M."/>
        </authorList>
    </citation>
    <scope>NUCLEOTIDE SEQUENCE [LARGE SCALE GENOMIC DNA]</scope>
    <source>
        <strain evidence="6 7">NJH_HI01</strain>
    </source>
</reference>
<dbReference type="PROSITE" id="PS50110">
    <property type="entry name" value="RESPONSE_REGULATORY"/>
    <property type="match status" value="1"/>
</dbReference>
<keyword evidence="2" id="KW-0597">Phosphoprotein</keyword>
<dbReference type="Pfam" id="PF00072">
    <property type="entry name" value="Response_reg"/>
    <property type="match status" value="1"/>
</dbReference>
<dbReference type="Pfam" id="PF00486">
    <property type="entry name" value="Trans_reg_C"/>
    <property type="match status" value="1"/>
</dbReference>
<dbReference type="InterPro" id="IPR011006">
    <property type="entry name" value="CheY-like_superfamily"/>
</dbReference>
<dbReference type="Gene3D" id="3.40.50.2300">
    <property type="match status" value="1"/>
</dbReference>
<keyword evidence="1 3" id="KW-0238">DNA-binding</keyword>
<dbReference type="PANTHER" id="PTHR48111:SF36">
    <property type="entry name" value="TRANSCRIPTIONAL REGULATORY PROTEIN CUTR"/>
    <property type="match status" value="1"/>
</dbReference>
<dbReference type="Proteomes" id="UP001404845">
    <property type="component" value="Unassembled WGS sequence"/>
</dbReference>
<feature type="domain" description="Response regulatory" evidence="4">
    <location>
        <begin position="2"/>
        <end position="116"/>
    </location>
</feature>
<feature type="DNA-binding region" description="OmpR/PhoB-type" evidence="3">
    <location>
        <begin position="124"/>
        <end position="222"/>
    </location>
</feature>
<dbReference type="SMART" id="SM00862">
    <property type="entry name" value="Trans_reg_C"/>
    <property type="match status" value="1"/>
</dbReference>
<proteinExistence type="predicted"/>
<name>A0ABU9Z590_9HYPH</name>
<gene>
    <name evidence="6" type="ORF">PUR21_00765</name>
</gene>
<evidence type="ECO:0000313" key="6">
    <source>
        <dbReference type="EMBL" id="MEN3226220.1"/>
    </source>
</evidence>
<dbReference type="Gene3D" id="6.10.250.690">
    <property type="match status" value="1"/>
</dbReference>
<organism evidence="6 7">
    <name type="scientific">Methylorubrum rhodesianum</name>
    <dbReference type="NCBI Taxonomy" id="29427"/>
    <lineage>
        <taxon>Bacteria</taxon>
        <taxon>Pseudomonadati</taxon>
        <taxon>Pseudomonadota</taxon>
        <taxon>Alphaproteobacteria</taxon>
        <taxon>Hyphomicrobiales</taxon>
        <taxon>Methylobacteriaceae</taxon>
        <taxon>Methylorubrum</taxon>
    </lineage>
</organism>
<dbReference type="SMART" id="SM00448">
    <property type="entry name" value="REC"/>
    <property type="match status" value="1"/>
</dbReference>
<dbReference type="EMBL" id="JAQYXL010000001">
    <property type="protein sequence ID" value="MEN3226220.1"/>
    <property type="molecule type" value="Genomic_DNA"/>
</dbReference>
<dbReference type="PANTHER" id="PTHR48111">
    <property type="entry name" value="REGULATOR OF RPOS"/>
    <property type="match status" value="1"/>
</dbReference>
<dbReference type="CDD" id="cd00383">
    <property type="entry name" value="trans_reg_C"/>
    <property type="match status" value="1"/>
</dbReference>
<dbReference type="SUPFAM" id="SSF52172">
    <property type="entry name" value="CheY-like"/>
    <property type="match status" value="1"/>
</dbReference>
<keyword evidence="7" id="KW-1185">Reference proteome</keyword>
<feature type="domain" description="OmpR/PhoB-type" evidence="5">
    <location>
        <begin position="124"/>
        <end position="222"/>
    </location>
</feature>
<accession>A0ABU9Z590</accession>
<dbReference type="Gene3D" id="1.10.10.10">
    <property type="entry name" value="Winged helix-like DNA-binding domain superfamily/Winged helix DNA-binding domain"/>
    <property type="match status" value="1"/>
</dbReference>
<dbReference type="InterPro" id="IPR036388">
    <property type="entry name" value="WH-like_DNA-bd_sf"/>
</dbReference>
<dbReference type="RefSeq" id="WP_200671373.1">
    <property type="nucleotide sequence ID" value="NZ_JACWCW010000067.1"/>
</dbReference>
<dbReference type="InterPro" id="IPR001789">
    <property type="entry name" value="Sig_transdc_resp-reg_receiver"/>
</dbReference>
<dbReference type="PROSITE" id="PS51755">
    <property type="entry name" value="OMPR_PHOB"/>
    <property type="match status" value="1"/>
</dbReference>
<evidence type="ECO:0000256" key="2">
    <source>
        <dbReference type="PROSITE-ProRule" id="PRU00169"/>
    </source>
</evidence>
<evidence type="ECO:0000256" key="1">
    <source>
        <dbReference type="ARBA" id="ARBA00023125"/>
    </source>
</evidence>
<evidence type="ECO:0000313" key="7">
    <source>
        <dbReference type="Proteomes" id="UP001404845"/>
    </source>
</evidence>
<sequence length="225" mass="24853">MRVLLVEDEPEMASALRTVLARHDMIVDHAADLREAEEMAAAGSHDVLVIDRQLPDGDGLSLIPTLRAGGNRVPVLVLTVRSEIADRVMGLDHGADDYLAKPFAFEELLARLRALLRRPANVQAEVVRAGRLSFDVPNREASIDGRVLELTRRETLVLEALLRRVGRMVPRAVLMEAVFALDDEVQPNALDTQVSRLRRKLADAESGVIVNGVRGVGYFLREEVP</sequence>